<dbReference type="OrthoDB" id="408631at2759"/>
<feature type="compositionally biased region" description="Low complexity" evidence="2">
    <location>
        <begin position="153"/>
        <end position="163"/>
    </location>
</feature>
<dbReference type="EMBL" id="ML732419">
    <property type="protein sequence ID" value="KAB8068069.1"/>
    <property type="molecule type" value="Genomic_DNA"/>
</dbReference>
<dbReference type="GO" id="GO:1990871">
    <property type="term" value="C:Vma12-Vma22 assembly complex"/>
    <property type="evidence" value="ECO:0007669"/>
    <property type="project" value="TreeGrafter"/>
</dbReference>
<organism evidence="3 4">
    <name type="scientific">Aspergillus leporis</name>
    <dbReference type="NCBI Taxonomy" id="41062"/>
    <lineage>
        <taxon>Eukaryota</taxon>
        <taxon>Fungi</taxon>
        <taxon>Dikarya</taxon>
        <taxon>Ascomycota</taxon>
        <taxon>Pezizomycotina</taxon>
        <taxon>Eurotiomycetes</taxon>
        <taxon>Eurotiomycetidae</taxon>
        <taxon>Eurotiales</taxon>
        <taxon>Aspergillaceae</taxon>
        <taxon>Aspergillus</taxon>
        <taxon>Aspergillus subgen. Circumdati</taxon>
    </lineage>
</organism>
<evidence type="ECO:0000313" key="4">
    <source>
        <dbReference type="Proteomes" id="UP000326565"/>
    </source>
</evidence>
<feature type="compositionally biased region" description="Basic and acidic residues" evidence="2">
    <location>
        <begin position="12"/>
        <end position="21"/>
    </location>
</feature>
<feature type="region of interest" description="Disordered" evidence="2">
    <location>
        <begin position="1"/>
        <end position="29"/>
    </location>
</feature>
<dbReference type="PANTHER" id="PTHR31996">
    <property type="entry name" value="COILED-COIL DOMAIN-CONTAINING PROTEIN 115"/>
    <property type="match status" value="1"/>
</dbReference>
<evidence type="ECO:0000256" key="2">
    <source>
        <dbReference type="SAM" id="MobiDB-lite"/>
    </source>
</evidence>
<sequence length="260" mass="28563">MAQILTPPASRHGSESPDAESKQSPADSSVDLSQSLDILLERYLCLLDRHQKLQADLATTLSAGFLSLAQANYNCPPGRRYGADYYDERMKATRRVNLESSTSSIQNVEESSLEDTLYKPINRDDLRCIFTIGSVAGDVADEQSESTGEYNQSKSSDASTSERTSSEEKSTPKTEDTTPSSESSEIPATADSVSEPLKQKPRSSDPIRWYGILVSPFLRRAQKSFTEAVGGPLPELASVVVEMQAVEEEVKRLRCEIDQS</sequence>
<dbReference type="Proteomes" id="UP000326565">
    <property type="component" value="Unassembled WGS sequence"/>
</dbReference>
<accession>A0A5N5WIG3</accession>
<dbReference type="InterPro" id="IPR040357">
    <property type="entry name" value="Vma22/CCDC115"/>
</dbReference>
<dbReference type="GO" id="GO:0070072">
    <property type="term" value="P:vacuolar proton-transporting V-type ATPase complex assembly"/>
    <property type="evidence" value="ECO:0007669"/>
    <property type="project" value="InterPro"/>
</dbReference>
<keyword evidence="4" id="KW-1185">Reference proteome</keyword>
<name>A0A5N5WIG3_9EURO</name>
<reference evidence="3 4" key="1">
    <citation type="submission" date="2019-04" db="EMBL/GenBank/DDBJ databases">
        <title>Friends and foes A comparative genomics study of 23 Aspergillus species from section Flavi.</title>
        <authorList>
            <consortium name="DOE Joint Genome Institute"/>
            <person name="Kjaerbolling I."/>
            <person name="Vesth T."/>
            <person name="Frisvad J.C."/>
            <person name="Nybo J.L."/>
            <person name="Theobald S."/>
            <person name="Kildgaard S."/>
            <person name="Isbrandt T."/>
            <person name="Kuo A."/>
            <person name="Sato A."/>
            <person name="Lyhne E.K."/>
            <person name="Kogle M.E."/>
            <person name="Wiebenga A."/>
            <person name="Kun R.S."/>
            <person name="Lubbers R.J."/>
            <person name="Makela M.R."/>
            <person name="Barry K."/>
            <person name="Chovatia M."/>
            <person name="Clum A."/>
            <person name="Daum C."/>
            <person name="Haridas S."/>
            <person name="He G."/>
            <person name="LaButti K."/>
            <person name="Lipzen A."/>
            <person name="Mondo S."/>
            <person name="Riley R."/>
            <person name="Salamov A."/>
            <person name="Simmons B.A."/>
            <person name="Magnuson J.K."/>
            <person name="Henrissat B."/>
            <person name="Mortensen U.H."/>
            <person name="Larsen T.O."/>
            <person name="Devries R.P."/>
            <person name="Grigoriev I.V."/>
            <person name="Machida M."/>
            <person name="Baker S.E."/>
            <person name="Andersen M.R."/>
        </authorList>
    </citation>
    <scope>NUCLEOTIDE SEQUENCE [LARGE SCALE GENOMIC DNA]</scope>
    <source>
        <strain evidence="3 4">CBS 151.66</strain>
    </source>
</reference>
<proteinExistence type="predicted"/>
<dbReference type="PANTHER" id="PTHR31996:SF2">
    <property type="entry name" value="COILED-COIL DOMAIN-CONTAINING PROTEIN 115"/>
    <property type="match status" value="1"/>
</dbReference>
<feature type="region of interest" description="Disordered" evidence="2">
    <location>
        <begin position="141"/>
        <end position="205"/>
    </location>
</feature>
<evidence type="ECO:0000313" key="3">
    <source>
        <dbReference type="EMBL" id="KAB8068069.1"/>
    </source>
</evidence>
<dbReference type="Pfam" id="PF21730">
    <property type="entry name" value="Vma22_CCDC115"/>
    <property type="match status" value="2"/>
</dbReference>
<dbReference type="AlphaFoldDB" id="A0A5N5WIG3"/>
<dbReference type="GO" id="GO:0051082">
    <property type="term" value="F:unfolded protein binding"/>
    <property type="evidence" value="ECO:0007669"/>
    <property type="project" value="TreeGrafter"/>
</dbReference>
<evidence type="ECO:0000256" key="1">
    <source>
        <dbReference type="ARBA" id="ARBA00093634"/>
    </source>
</evidence>
<gene>
    <name evidence="3" type="ORF">BDV29DRAFT_185202</name>
</gene>
<feature type="compositionally biased region" description="Basic and acidic residues" evidence="2">
    <location>
        <begin position="164"/>
        <end position="176"/>
    </location>
</feature>
<protein>
    <recommendedName>
        <fullName evidence="1">Vacuolar ATPase assembly protein VMA22</fullName>
    </recommendedName>
</protein>